<reference evidence="2 4" key="4">
    <citation type="submission" date="2019-07" db="EMBL/GenBank/DDBJ databases">
        <title>Gastrointestinal microbiota of Peromyscus leucopus, the white-footed mouse.</title>
        <authorList>
            <person name="Milovic A."/>
            <person name="Bassam K."/>
            <person name="Barbour A.G."/>
        </authorList>
    </citation>
    <scope>NUCLEOTIDE SEQUENCE [LARGE SCALE GENOMIC DNA]</scope>
    <source>
        <strain evidence="2 4">LL7</strain>
    </source>
</reference>
<dbReference type="EMBL" id="NGPL01000017">
    <property type="protein sequence ID" value="OYS70317.1"/>
    <property type="molecule type" value="Genomic_DNA"/>
</dbReference>
<sequence length="63" mass="7270">MNNIEQRAHDFAISVVESMMNHYPIDDFKTIIEDLQNPNESNDLANTYIAVYNAALKKFRSHA</sequence>
<evidence type="ECO:0000313" key="3">
    <source>
        <dbReference type="Proteomes" id="UP000215747"/>
    </source>
</evidence>
<reference evidence="3" key="1">
    <citation type="submission" date="2017-05" db="EMBL/GenBank/DDBJ databases">
        <authorList>
            <person name="Lin X.B."/>
            <person name="Stothard P."/>
            <person name="Tasseva G."/>
            <person name="Walter J."/>
        </authorList>
    </citation>
    <scope>NUCLEOTIDE SEQUENCE [LARGE SCALE GENOMIC DNA]</scope>
    <source>
        <strain evidence="3">114h</strain>
    </source>
</reference>
<dbReference type="RefSeq" id="WP_094536721.1">
    <property type="nucleotide sequence ID" value="NZ_CP041676.1"/>
</dbReference>
<protein>
    <submittedName>
        <fullName evidence="1">Uncharacterized protein</fullName>
    </submittedName>
</protein>
<evidence type="ECO:0000313" key="4">
    <source>
        <dbReference type="Proteomes" id="UP000316394"/>
    </source>
</evidence>
<organism evidence="1 3">
    <name type="scientific">Limosilactobacillus reuteri</name>
    <name type="common">Lactobacillus reuteri</name>
    <dbReference type="NCBI Taxonomy" id="1598"/>
    <lineage>
        <taxon>Bacteria</taxon>
        <taxon>Bacillati</taxon>
        <taxon>Bacillota</taxon>
        <taxon>Bacilli</taxon>
        <taxon>Lactobacillales</taxon>
        <taxon>Lactobacillaceae</taxon>
        <taxon>Limosilactobacillus</taxon>
    </lineage>
</organism>
<dbReference type="AlphaFoldDB" id="A0A256STY0"/>
<dbReference type="Proteomes" id="UP000316394">
    <property type="component" value="Chromosome"/>
</dbReference>
<reference evidence="1 3" key="3">
    <citation type="submission" date="2017-09" db="EMBL/GenBank/DDBJ databases">
        <title>Tripartite evolution among Lactobacillus johnsonii, Lactobacillus taiwanensis, Lactobacillus reuteri and their rodent host.</title>
        <authorList>
            <person name="Wang T."/>
            <person name="Knowles S."/>
            <person name="Cheng C."/>
        </authorList>
    </citation>
    <scope>NUCLEOTIDE SEQUENCE [LARGE SCALE GENOMIC DNA]</scope>
    <source>
        <strain evidence="1 3">114h</strain>
    </source>
</reference>
<reference evidence="1" key="2">
    <citation type="submission" date="2017-05" db="EMBL/GenBank/DDBJ databases">
        <authorList>
            <person name="Song R."/>
            <person name="Chenine A.L."/>
            <person name="Ruprecht R.M."/>
        </authorList>
    </citation>
    <scope>NUCLEOTIDE SEQUENCE [LARGE SCALE GENOMIC DNA]</scope>
    <source>
        <strain evidence="1">114h</strain>
    </source>
</reference>
<dbReference type="Proteomes" id="UP000215747">
    <property type="component" value="Unassembled WGS sequence"/>
</dbReference>
<proteinExistence type="predicted"/>
<evidence type="ECO:0000313" key="1">
    <source>
        <dbReference type="EMBL" id="OYS70317.1"/>
    </source>
</evidence>
<evidence type="ECO:0000313" key="2">
    <source>
        <dbReference type="EMBL" id="QDR72487.1"/>
    </source>
</evidence>
<accession>A0A256STY0</accession>
<name>A0A256STY0_LIMRT</name>
<gene>
    <name evidence="1" type="ORF">CBF96_02540</name>
    <name evidence="2" type="ORF">FOD75_05030</name>
</gene>
<dbReference type="EMBL" id="CP041676">
    <property type="protein sequence ID" value="QDR72487.1"/>
    <property type="molecule type" value="Genomic_DNA"/>
</dbReference>